<dbReference type="EMBL" id="BBMN01000005">
    <property type="protein sequence ID" value="GAL04998.1"/>
    <property type="molecule type" value="Genomic_DNA"/>
</dbReference>
<evidence type="ECO:0000256" key="2">
    <source>
        <dbReference type="ARBA" id="ARBA00022801"/>
    </source>
</evidence>
<accession>A0A090QRZ5</accession>
<dbReference type="eggNOG" id="COG1051">
    <property type="taxonomic scope" value="Bacteria"/>
</dbReference>
<dbReference type="Gene3D" id="3.90.79.10">
    <property type="entry name" value="Nucleoside Triphosphate Pyrophosphohydrolase"/>
    <property type="match status" value="1"/>
</dbReference>
<protein>
    <submittedName>
        <fullName evidence="4">Molybdopterin-guanine dinucleotide biosynthesis protein MobB / NUDIX domain</fullName>
    </submittedName>
</protein>
<dbReference type="GO" id="GO:0016787">
    <property type="term" value="F:hydrolase activity"/>
    <property type="evidence" value="ECO:0007669"/>
    <property type="project" value="UniProtKB-KW"/>
</dbReference>
<dbReference type="SUPFAM" id="SSF55811">
    <property type="entry name" value="Nudix"/>
    <property type="match status" value="1"/>
</dbReference>
<comment type="cofactor">
    <cofactor evidence="1">
        <name>Mg(2+)</name>
        <dbReference type="ChEBI" id="CHEBI:18420"/>
    </cofactor>
</comment>
<dbReference type="PANTHER" id="PTHR43736:SF1">
    <property type="entry name" value="DIHYDRONEOPTERIN TRIPHOSPHATE DIPHOSPHATASE"/>
    <property type="match status" value="1"/>
</dbReference>
<gene>
    <name evidence="4" type="ORF">JCM19237_4364</name>
</gene>
<dbReference type="InterPro" id="IPR020084">
    <property type="entry name" value="NUDIX_hydrolase_CS"/>
</dbReference>
<reference evidence="4 5" key="1">
    <citation type="journal article" date="2014" name="Genome Announc.">
        <title>Draft Genome Sequences of Two Vibrionaceae Species, Vibrio ponticus C121 and Photobacterium aphoticum C119, Isolated as Coral Reef Microbiota.</title>
        <authorList>
            <person name="Al-saari N."/>
            <person name="Meirelles P.M."/>
            <person name="Mino S."/>
            <person name="Suda W."/>
            <person name="Oshima K."/>
            <person name="Hattori M."/>
            <person name="Ohkuma M."/>
            <person name="Thompson F.L."/>
            <person name="Gomez-Gil B."/>
            <person name="Sawabe T."/>
            <person name="Sawabe T."/>
        </authorList>
    </citation>
    <scope>NUCLEOTIDE SEQUENCE [LARGE SCALE GENOMIC DNA]</scope>
    <source>
        <strain evidence="4 5">JCM 19237</strain>
    </source>
</reference>
<evidence type="ECO:0000313" key="4">
    <source>
        <dbReference type="EMBL" id="GAL04998.1"/>
    </source>
</evidence>
<dbReference type="PROSITE" id="PS00893">
    <property type="entry name" value="NUDIX_BOX"/>
    <property type="match status" value="1"/>
</dbReference>
<evidence type="ECO:0000313" key="5">
    <source>
        <dbReference type="Proteomes" id="UP000029227"/>
    </source>
</evidence>
<dbReference type="Pfam" id="PF00293">
    <property type="entry name" value="NUDIX"/>
    <property type="match status" value="1"/>
</dbReference>
<evidence type="ECO:0000256" key="1">
    <source>
        <dbReference type="ARBA" id="ARBA00001946"/>
    </source>
</evidence>
<dbReference type="CDD" id="cd04681">
    <property type="entry name" value="NUDIX_Hydrolase"/>
    <property type="match status" value="1"/>
</dbReference>
<dbReference type="AlphaFoldDB" id="A0A090QRZ5"/>
<proteinExistence type="predicted"/>
<dbReference type="Proteomes" id="UP000029227">
    <property type="component" value="Unassembled WGS sequence"/>
</dbReference>
<dbReference type="PANTHER" id="PTHR43736">
    <property type="entry name" value="ADP-RIBOSE PYROPHOSPHATASE"/>
    <property type="match status" value="1"/>
</dbReference>
<dbReference type="InterPro" id="IPR000086">
    <property type="entry name" value="NUDIX_hydrolase_dom"/>
</dbReference>
<evidence type="ECO:0000259" key="3">
    <source>
        <dbReference type="PROSITE" id="PS51462"/>
    </source>
</evidence>
<organism evidence="4 5">
    <name type="scientific">Photobacterium aphoticum</name>
    <dbReference type="NCBI Taxonomy" id="754436"/>
    <lineage>
        <taxon>Bacteria</taxon>
        <taxon>Pseudomonadati</taxon>
        <taxon>Pseudomonadota</taxon>
        <taxon>Gammaproteobacteria</taxon>
        <taxon>Vibrionales</taxon>
        <taxon>Vibrionaceae</taxon>
        <taxon>Photobacterium</taxon>
    </lineage>
</organism>
<name>A0A090QRZ5_9GAMM</name>
<sequence>MHCPSCGSLSLVAQGPKAYACTQCAFTYFHNTASAVLAVITYENEVLVAVRGREPGKGMLDLPGGFVDYDESLETALCRELQEELNITLPPEQLRYMGSAPNTYRYRDIEYKTCDVFFHIALTQRPDVQAGDDVAALKWVTAETLRADAFAFPSATLALQRAGLLKSVC</sequence>
<dbReference type="PROSITE" id="PS51462">
    <property type="entry name" value="NUDIX"/>
    <property type="match status" value="1"/>
</dbReference>
<feature type="domain" description="Nudix hydrolase" evidence="3">
    <location>
        <begin position="30"/>
        <end position="165"/>
    </location>
</feature>
<dbReference type="STRING" id="754436.JCM19237_4364"/>
<comment type="caution">
    <text evidence="4">The sequence shown here is derived from an EMBL/GenBank/DDBJ whole genome shotgun (WGS) entry which is preliminary data.</text>
</comment>
<dbReference type="InterPro" id="IPR015797">
    <property type="entry name" value="NUDIX_hydrolase-like_dom_sf"/>
</dbReference>
<keyword evidence="2" id="KW-0378">Hydrolase</keyword>